<evidence type="ECO:0000259" key="3">
    <source>
        <dbReference type="Pfam" id="PF03017"/>
    </source>
</evidence>
<dbReference type="Pfam" id="PF20241">
    <property type="entry name" value="DUF6598"/>
    <property type="match status" value="1"/>
</dbReference>
<proteinExistence type="predicted"/>
<dbReference type="Pfam" id="PF03017">
    <property type="entry name" value="Transposase_23"/>
    <property type="match status" value="1"/>
</dbReference>
<feature type="compositionally biased region" description="Acidic residues" evidence="2">
    <location>
        <begin position="120"/>
        <end position="144"/>
    </location>
</feature>
<feature type="compositionally biased region" description="Acidic residues" evidence="2">
    <location>
        <begin position="155"/>
        <end position="166"/>
    </location>
</feature>
<evidence type="ECO:0008006" key="7">
    <source>
        <dbReference type="Google" id="ProtNLM"/>
    </source>
</evidence>
<evidence type="ECO:0000256" key="2">
    <source>
        <dbReference type="SAM" id="MobiDB-lite"/>
    </source>
</evidence>
<dbReference type="Proteomes" id="UP001231189">
    <property type="component" value="Unassembled WGS sequence"/>
</dbReference>
<dbReference type="InterPro" id="IPR004252">
    <property type="entry name" value="Probable_transposase_24"/>
</dbReference>
<reference evidence="5" key="1">
    <citation type="submission" date="2023-07" db="EMBL/GenBank/DDBJ databases">
        <title>A chromosome-level genome assembly of Lolium multiflorum.</title>
        <authorList>
            <person name="Chen Y."/>
            <person name="Copetti D."/>
            <person name="Kolliker R."/>
            <person name="Studer B."/>
        </authorList>
    </citation>
    <scope>NUCLEOTIDE SEQUENCE</scope>
    <source>
        <strain evidence="5">02402/16</strain>
        <tissue evidence="5">Leaf</tissue>
    </source>
</reference>
<dbReference type="EMBL" id="JAUUTY010000003">
    <property type="protein sequence ID" value="KAK1670328.1"/>
    <property type="molecule type" value="Genomic_DNA"/>
</dbReference>
<feature type="region of interest" description="Disordered" evidence="2">
    <location>
        <begin position="38"/>
        <end position="63"/>
    </location>
</feature>
<dbReference type="InterPro" id="IPR046533">
    <property type="entry name" value="DUF6598"/>
</dbReference>
<evidence type="ECO:0000256" key="1">
    <source>
        <dbReference type="SAM" id="Coils"/>
    </source>
</evidence>
<feature type="coiled-coil region" evidence="1">
    <location>
        <begin position="439"/>
        <end position="466"/>
    </location>
</feature>
<dbReference type="InterPro" id="IPR004264">
    <property type="entry name" value="Transposase_23"/>
</dbReference>
<feature type="compositionally biased region" description="Polar residues" evidence="2">
    <location>
        <begin position="499"/>
        <end position="521"/>
    </location>
</feature>
<dbReference type="Pfam" id="PF03004">
    <property type="entry name" value="Transposase_24"/>
    <property type="match status" value="1"/>
</dbReference>
<feature type="compositionally biased region" description="Basic and acidic residues" evidence="2">
    <location>
        <begin position="38"/>
        <end position="55"/>
    </location>
</feature>
<dbReference type="PANTHER" id="PTHR33144:SF50">
    <property type="entry name" value="OS03G0714750 PROTEIN"/>
    <property type="match status" value="1"/>
</dbReference>
<feature type="region of interest" description="Disordered" evidence="2">
    <location>
        <begin position="118"/>
        <end position="194"/>
    </location>
</feature>
<name>A0AAD8WRN8_LOLMU</name>
<gene>
    <name evidence="5" type="ORF">QYE76_058487</name>
</gene>
<dbReference type="PANTHER" id="PTHR33144">
    <property type="entry name" value="OS10G0409366 PROTEIN-RELATED"/>
    <property type="match status" value="1"/>
</dbReference>
<feature type="domain" description="DUF6598" evidence="4">
    <location>
        <begin position="800"/>
        <end position="880"/>
    </location>
</feature>
<evidence type="ECO:0000259" key="4">
    <source>
        <dbReference type="Pfam" id="PF20241"/>
    </source>
</evidence>
<feature type="region of interest" description="Disordered" evidence="2">
    <location>
        <begin position="495"/>
        <end position="521"/>
    </location>
</feature>
<comment type="caution">
    <text evidence="5">The sequence shown here is derived from an EMBL/GenBank/DDBJ whole genome shotgun (WGS) entry which is preliminary data.</text>
</comment>
<feature type="region of interest" description="Disordered" evidence="2">
    <location>
        <begin position="577"/>
        <end position="613"/>
    </location>
</feature>
<organism evidence="5 6">
    <name type="scientific">Lolium multiflorum</name>
    <name type="common">Italian ryegrass</name>
    <name type="synonym">Lolium perenne subsp. multiflorum</name>
    <dbReference type="NCBI Taxonomy" id="4521"/>
    <lineage>
        <taxon>Eukaryota</taxon>
        <taxon>Viridiplantae</taxon>
        <taxon>Streptophyta</taxon>
        <taxon>Embryophyta</taxon>
        <taxon>Tracheophyta</taxon>
        <taxon>Spermatophyta</taxon>
        <taxon>Magnoliopsida</taxon>
        <taxon>Liliopsida</taxon>
        <taxon>Poales</taxon>
        <taxon>Poaceae</taxon>
        <taxon>BOP clade</taxon>
        <taxon>Pooideae</taxon>
        <taxon>Poodae</taxon>
        <taxon>Poeae</taxon>
        <taxon>Poeae Chloroplast Group 2 (Poeae type)</taxon>
        <taxon>Loliodinae</taxon>
        <taxon>Loliinae</taxon>
        <taxon>Lolium</taxon>
    </lineage>
</organism>
<feature type="domain" description="Transposase Tnp1/En/Spm-like" evidence="3">
    <location>
        <begin position="678"/>
        <end position="710"/>
    </location>
</feature>
<sequence length="970" mass="110065">MLWEPDLSPPFLCVPHNPENLSQRDDLTKSYLCGAENTERKELSGGQGIRREIPPGEKSTVSLDSQHKRLERLNHQLHKMDLPSADMPIDDGKTKLYLLQNAKDRCLYYSQLEAARNYCTEEEEEEEEEEEDEDGKEYDAEFDDDKTGQGKYEEEQYAQEQYEEEEHAPAQSRTEEANQEIKGTKGKKKEGVRGPTEMKKFWEKHGPDNKVELVFNHLGQPCGVKTSKLANFIGSCVKGKEVSMGHDEWRKVPESEKDRLWTVVKGFFNIGDEHKDWVMKSASKKWRTFRAHLKDTYFDDELSLSQNIKNGCDERIPEMQWKKSCKYWKSVKFFRLSVKNKASRGIKIMHTTLQELKKKRPVSRAELYSIVHTNSKGQPVDTYSSTKIAAIKEELGKNPELISEAHHQGDIYSKIFPETRKSRMHGLGLMVGGKTSQILDQAIVALKDSKDENKELREMIRTMAESHKALVIRSQAMEEKIEGLILSQQQVSTQATTTFPASNDGEPSNTQEAGKRSTSQEVNHAVTNIQSLSLVKPKRAAVINAQEDKKEDQSVPAPALVLKVDKSAVTAALKVKEQDKETATETLEDDQRDSGDLKKRPRKKKLEDIPEGKKRQYMVHKVKLEKLKENSAASLKCKPHKENEIHAFKRGMEVSLRSPNSLQLVASATVSNVDDKETGPDYVEVLVNYVMKKSTMLPRPHGKIKKMSSAQATCILWPRIHMNVVTQSEIVHQQIWKGHDEERSRVDKDGVSVVVEKTKKLKRGSTDMSQNEVVEAAELRRGPPLHEVPPPLRESVVFSSVNFISLKVRESDVGFPIHVFGTLIARDHVDYRCVYLFRREEDHAQIITSPDDTLTLMDPCRGLVPDDSVYFEFNLKIKCDGAYGRNISVPNRGYSLISLPLESDALSIVMHYSNKKRHDPGWDATELGGGLDHPTLFRLILGAEHLENRGLLGVACRAVTSGEEAFCRGW</sequence>
<evidence type="ECO:0000313" key="6">
    <source>
        <dbReference type="Proteomes" id="UP001231189"/>
    </source>
</evidence>
<keyword evidence="6" id="KW-1185">Reference proteome</keyword>
<keyword evidence="1" id="KW-0175">Coiled coil</keyword>
<feature type="compositionally biased region" description="Basic and acidic residues" evidence="2">
    <location>
        <begin position="145"/>
        <end position="154"/>
    </location>
</feature>
<protein>
    <recommendedName>
        <fullName evidence="7">Transposase Tnp1/En/Spm-like domain-containing protein</fullName>
    </recommendedName>
</protein>
<dbReference type="AlphaFoldDB" id="A0AAD8WRN8"/>
<accession>A0AAD8WRN8</accession>
<evidence type="ECO:0000313" key="5">
    <source>
        <dbReference type="EMBL" id="KAK1670328.1"/>
    </source>
</evidence>